<gene>
    <name evidence="1" type="ORF">WISP_59244</name>
</gene>
<reference evidence="1" key="1">
    <citation type="submission" date="2019-10" db="EMBL/GenBank/DDBJ databases">
        <authorList>
            <person name="Soares A.E.R."/>
            <person name="Aleixo A."/>
            <person name="Schneider P."/>
            <person name="Miyaki C.Y."/>
            <person name="Schneider M.P."/>
            <person name="Mello C."/>
            <person name="Vasconcelos A.T.R."/>
        </authorList>
    </citation>
    <scope>NUCLEOTIDE SEQUENCE</scope>
    <source>
        <tissue evidence="1">Muscle</tissue>
    </source>
</reference>
<protein>
    <submittedName>
        <fullName evidence="1">Uncharacterized protein</fullName>
    </submittedName>
</protein>
<dbReference type="Proteomes" id="UP001145742">
    <property type="component" value="Unassembled WGS sequence"/>
</dbReference>
<evidence type="ECO:0000313" key="2">
    <source>
        <dbReference type="Proteomes" id="UP001145742"/>
    </source>
</evidence>
<proteinExistence type="predicted"/>
<name>A0ABQ9DBP9_9PASS</name>
<evidence type="ECO:0000313" key="1">
    <source>
        <dbReference type="EMBL" id="KAJ7418395.1"/>
    </source>
</evidence>
<sequence>MAKLLLLLRTPPNPKACPTGLAYIFFTQKQDAIGYLFAESARRYMRVNTKYPPPLCKLQALHCSTLGMKIDAGPPPPHGEAAYPTGA</sequence>
<accession>A0ABQ9DBP9</accession>
<dbReference type="EMBL" id="WHWB01033657">
    <property type="protein sequence ID" value="KAJ7418395.1"/>
    <property type="molecule type" value="Genomic_DNA"/>
</dbReference>
<comment type="caution">
    <text evidence="1">The sequence shown here is derived from an EMBL/GenBank/DDBJ whole genome shotgun (WGS) entry which is preliminary data.</text>
</comment>
<organism evidence="1 2">
    <name type="scientific">Willisornis vidua</name>
    <name type="common">Xingu scale-backed antbird</name>
    <dbReference type="NCBI Taxonomy" id="1566151"/>
    <lineage>
        <taxon>Eukaryota</taxon>
        <taxon>Metazoa</taxon>
        <taxon>Chordata</taxon>
        <taxon>Craniata</taxon>
        <taxon>Vertebrata</taxon>
        <taxon>Euteleostomi</taxon>
        <taxon>Archelosauria</taxon>
        <taxon>Archosauria</taxon>
        <taxon>Dinosauria</taxon>
        <taxon>Saurischia</taxon>
        <taxon>Theropoda</taxon>
        <taxon>Coelurosauria</taxon>
        <taxon>Aves</taxon>
        <taxon>Neognathae</taxon>
        <taxon>Neoaves</taxon>
        <taxon>Telluraves</taxon>
        <taxon>Australaves</taxon>
        <taxon>Passeriformes</taxon>
        <taxon>Thamnophilidae</taxon>
        <taxon>Willisornis</taxon>
    </lineage>
</organism>
<keyword evidence="2" id="KW-1185">Reference proteome</keyword>